<protein>
    <submittedName>
        <fullName evidence="1">Uncharacterized protein</fullName>
    </submittedName>
</protein>
<reference evidence="1" key="1">
    <citation type="journal article" date="2023" name="Mol. Phylogenet. Evol.">
        <title>Genome-scale phylogeny and comparative genomics of the fungal order Sordariales.</title>
        <authorList>
            <person name="Hensen N."/>
            <person name="Bonometti L."/>
            <person name="Westerberg I."/>
            <person name="Brannstrom I.O."/>
            <person name="Guillou S."/>
            <person name="Cros-Aarteil S."/>
            <person name="Calhoun S."/>
            <person name="Haridas S."/>
            <person name="Kuo A."/>
            <person name="Mondo S."/>
            <person name="Pangilinan J."/>
            <person name="Riley R."/>
            <person name="LaButti K."/>
            <person name="Andreopoulos B."/>
            <person name="Lipzen A."/>
            <person name="Chen C."/>
            <person name="Yan M."/>
            <person name="Daum C."/>
            <person name="Ng V."/>
            <person name="Clum A."/>
            <person name="Steindorff A."/>
            <person name="Ohm R.A."/>
            <person name="Martin F."/>
            <person name="Silar P."/>
            <person name="Natvig D.O."/>
            <person name="Lalanne C."/>
            <person name="Gautier V."/>
            <person name="Ament-Velasquez S.L."/>
            <person name="Kruys A."/>
            <person name="Hutchinson M.I."/>
            <person name="Powell A.J."/>
            <person name="Barry K."/>
            <person name="Miller A.N."/>
            <person name="Grigoriev I.V."/>
            <person name="Debuchy R."/>
            <person name="Gladieux P."/>
            <person name="Hiltunen Thoren M."/>
            <person name="Johannesson H."/>
        </authorList>
    </citation>
    <scope>NUCLEOTIDE SEQUENCE</scope>
    <source>
        <strain evidence="1">CBS 168.71</strain>
    </source>
</reference>
<evidence type="ECO:0000313" key="1">
    <source>
        <dbReference type="EMBL" id="KAK3299507.1"/>
    </source>
</evidence>
<dbReference type="EMBL" id="JAUEPN010000002">
    <property type="protein sequence ID" value="KAK3299507.1"/>
    <property type="molecule type" value="Genomic_DNA"/>
</dbReference>
<dbReference type="Proteomes" id="UP001278766">
    <property type="component" value="Unassembled WGS sequence"/>
</dbReference>
<sequence length="62" mass="7294">MSACENDEENEYEEDEHTAHDYEAFECLKPVIPGFLQYEPEKRAENGAAVSWINETWMDPQR</sequence>
<organism evidence="1 2">
    <name type="scientific">Chaetomium fimeti</name>
    <dbReference type="NCBI Taxonomy" id="1854472"/>
    <lineage>
        <taxon>Eukaryota</taxon>
        <taxon>Fungi</taxon>
        <taxon>Dikarya</taxon>
        <taxon>Ascomycota</taxon>
        <taxon>Pezizomycotina</taxon>
        <taxon>Sordariomycetes</taxon>
        <taxon>Sordariomycetidae</taxon>
        <taxon>Sordariales</taxon>
        <taxon>Chaetomiaceae</taxon>
        <taxon>Chaetomium</taxon>
    </lineage>
</organism>
<reference evidence="1" key="2">
    <citation type="submission" date="2023-06" db="EMBL/GenBank/DDBJ databases">
        <authorList>
            <consortium name="Lawrence Berkeley National Laboratory"/>
            <person name="Haridas S."/>
            <person name="Hensen N."/>
            <person name="Bonometti L."/>
            <person name="Westerberg I."/>
            <person name="Brannstrom I.O."/>
            <person name="Guillou S."/>
            <person name="Cros-Aarteil S."/>
            <person name="Calhoun S."/>
            <person name="Kuo A."/>
            <person name="Mondo S."/>
            <person name="Pangilinan J."/>
            <person name="Riley R."/>
            <person name="Labutti K."/>
            <person name="Andreopoulos B."/>
            <person name="Lipzen A."/>
            <person name="Chen C."/>
            <person name="Yanf M."/>
            <person name="Daum C."/>
            <person name="Ng V."/>
            <person name="Clum A."/>
            <person name="Steindorff A."/>
            <person name="Ohm R."/>
            <person name="Martin F."/>
            <person name="Silar P."/>
            <person name="Natvig D."/>
            <person name="Lalanne C."/>
            <person name="Gautier V."/>
            <person name="Ament-Velasquez S.L."/>
            <person name="Kruys A."/>
            <person name="Hutchinson M.I."/>
            <person name="Powell A.J."/>
            <person name="Barry K."/>
            <person name="Miller A.N."/>
            <person name="Grigoriev I.V."/>
            <person name="Debuchy R."/>
            <person name="Gladieux P."/>
            <person name="Thoren M.H."/>
            <person name="Johannesson H."/>
        </authorList>
    </citation>
    <scope>NUCLEOTIDE SEQUENCE</scope>
    <source>
        <strain evidence="1">CBS 168.71</strain>
    </source>
</reference>
<dbReference type="AlphaFoldDB" id="A0AAE0LVX6"/>
<keyword evidence="2" id="KW-1185">Reference proteome</keyword>
<dbReference type="GeneID" id="87840236"/>
<dbReference type="RefSeq" id="XP_062663021.1">
    <property type="nucleotide sequence ID" value="XM_062803288.1"/>
</dbReference>
<accession>A0AAE0LVX6</accession>
<evidence type="ECO:0000313" key="2">
    <source>
        <dbReference type="Proteomes" id="UP001278766"/>
    </source>
</evidence>
<name>A0AAE0LVX6_9PEZI</name>
<gene>
    <name evidence="1" type="ORF">B0H64DRAFT_388674</name>
</gene>
<comment type="caution">
    <text evidence="1">The sequence shown here is derived from an EMBL/GenBank/DDBJ whole genome shotgun (WGS) entry which is preliminary data.</text>
</comment>
<proteinExistence type="predicted"/>